<protein>
    <submittedName>
        <fullName evidence="3">GHKL domain-containing protein</fullName>
    </submittedName>
</protein>
<accession>A0ABS6D5B1</accession>
<dbReference type="PANTHER" id="PTHR40448:SF1">
    <property type="entry name" value="TWO-COMPONENT SENSOR HISTIDINE KINASE"/>
    <property type="match status" value="1"/>
</dbReference>
<comment type="caution">
    <text evidence="3">The sequence shown here is derived from an EMBL/GenBank/DDBJ whole genome shotgun (WGS) entry which is preliminary data.</text>
</comment>
<dbReference type="PANTHER" id="PTHR40448">
    <property type="entry name" value="TWO-COMPONENT SENSOR HISTIDINE KINASE"/>
    <property type="match status" value="1"/>
</dbReference>
<evidence type="ECO:0000256" key="1">
    <source>
        <dbReference type="SAM" id="Phobius"/>
    </source>
</evidence>
<sequence>MKLRMRWIRQAAFCYIRNRGDNLKLIINVFGNLLWVLSIFWAYQKISGMKVSQKKMGGVVLLYFLTLLIEKLIHVDKLVLYLSQVTGIHPMLFLGLEIFVVCWIITLLLFDRNIKRSMFLTAAVCTGVQTIFLALNGVVTLVADGDRQLYYFLNFPMTALLLAAVYLIVEKLNLARLFREFEYRNTSFPVTLGITLFILLGYDMLSYLMTAASRSIWTQMLPCLFIIIIFTLSMVYLLNIVSLKDKKKYSDMMLRQQELYIQDLEKIQQNMRVFKHDYKNMMSSIYLQSREGNTEEIEKTISRMIDDFDEEIGKKMNLTNQLANIQMNEVKSLIYQKITIMNQLHITLHLEVLYPVCDVKMNVMDLCRVLGILLDNAIEEVKDQQGDINVVLSSQEEGLHIIVDNQLYHEVNMTDIFKEGCSTKGGQRGMGLFSLGKIIEKYPNVTNAVQIKNHRFIQEIAILKE</sequence>
<dbReference type="EMBL" id="JABACJ020000009">
    <property type="protein sequence ID" value="MBU3876402.1"/>
    <property type="molecule type" value="Genomic_DNA"/>
</dbReference>
<feature type="transmembrane region" description="Helical" evidence="1">
    <location>
        <begin position="87"/>
        <end position="110"/>
    </location>
</feature>
<dbReference type="Proteomes" id="UP000723714">
    <property type="component" value="Unassembled WGS sequence"/>
</dbReference>
<dbReference type="RefSeq" id="WP_216241709.1">
    <property type="nucleotide sequence ID" value="NZ_JABACJ020000009.1"/>
</dbReference>
<dbReference type="InterPro" id="IPR032834">
    <property type="entry name" value="NatK-like_C"/>
</dbReference>
<keyword evidence="1" id="KW-1133">Transmembrane helix</keyword>
<keyword evidence="1" id="KW-0812">Transmembrane</keyword>
<feature type="transmembrane region" description="Helical" evidence="1">
    <location>
        <begin position="149"/>
        <end position="169"/>
    </location>
</feature>
<feature type="transmembrane region" description="Helical" evidence="1">
    <location>
        <begin position="117"/>
        <end position="143"/>
    </location>
</feature>
<gene>
    <name evidence="3" type="ORF">HGO97_011325</name>
</gene>
<proteinExistence type="predicted"/>
<feature type="transmembrane region" description="Helical" evidence="1">
    <location>
        <begin position="25"/>
        <end position="44"/>
    </location>
</feature>
<evidence type="ECO:0000313" key="3">
    <source>
        <dbReference type="EMBL" id="MBU3876402.1"/>
    </source>
</evidence>
<keyword evidence="4" id="KW-1185">Reference proteome</keyword>
<organism evidence="3 4">
    <name type="scientific">Faecalicatena faecalis</name>
    <dbReference type="NCBI Taxonomy" id="2726362"/>
    <lineage>
        <taxon>Bacteria</taxon>
        <taxon>Bacillati</taxon>
        <taxon>Bacillota</taxon>
        <taxon>Clostridia</taxon>
        <taxon>Lachnospirales</taxon>
        <taxon>Lachnospiraceae</taxon>
        <taxon>Faecalicatena</taxon>
    </lineage>
</organism>
<feature type="transmembrane region" description="Helical" evidence="1">
    <location>
        <begin position="216"/>
        <end position="238"/>
    </location>
</feature>
<keyword evidence="1" id="KW-0472">Membrane</keyword>
<name>A0ABS6D5B1_9FIRM</name>
<reference evidence="3 4" key="1">
    <citation type="submission" date="2021-06" db="EMBL/GenBank/DDBJ databases">
        <title>Faecalicatena sp. nov. isolated from porcine feces.</title>
        <authorList>
            <person name="Oh B.S."/>
            <person name="Lee J.H."/>
        </authorList>
    </citation>
    <scope>NUCLEOTIDE SEQUENCE [LARGE SCALE GENOMIC DNA]</scope>
    <source>
        <strain evidence="3 4">AGMB00832</strain>
    </source>
</reference>
<dbReference type="Pfam" id="PF14501">
    <property type="entry name" value="HATPase_c_5"/>
    <property type="match status" value="1"/>
</dbReference>
<feature type="transmembrane region" description="Helical" evidence="1">
    <location>
        <begin position="190"/>
        <end position="210"/>
    </location>
</feature>
<evidence type="ECO:0000259" key="2">
    <source>
        <dbReference type="Pfam" id="PF14501"/>
    </source>
</evidence>
<feature type="domain" description="Sensor histidine kinase NatK-like C-terminal" evidence="2">
    <location>
        <begin position="361"/>
        <end position="462"/>
    </location>
</feature>
<evidence type="ECO:0000313" key="4">
    <source>
        <dbReference type="Proteomes" id="UP000723714"/>
    </source>
</evidence>